<dbReference type="EMBL" id="DPIY01000009">
    <property type="protein sequence ID" value="HCT57461.1"/>
    <property type="molecule type" value="Genomic_DNA"/>
</dbReference>
<feature type="region of interest" description="Disordered" evidence="2">
    <location>
        <begin position="541"/>
        <end position="565"/>
    </location>
</feature>
<evidence type="ECO:0000313" key="5">
    <source>
        <dbReference type="Proteomes" id="UP000264071"/>
    </source>
</evidence>
<feature type="compositionally biased region" description="Low complexity" evidence="2">
    <location>
        <begin position="543"/>
        <end position="558"/>
    </location>
</feature>
<accession>A0A3D4V8N4</accession>
<evidence type="ECO:0000256" key="1">
    <source>
        <dbReference type="ARBA" id="ARBA00022729"/>
    </source>
</evidence>
<name>A0A3D4V8N4_9BACT</name>
<dbReference type="InterPro" id="IPR052177">
    <property type="entry name" value="Divisome_Glycosyl_Hydrolase"/>
</dbReference>
<feature type="region of interest" description="Disordered" evidence="2">
    <location>
        <begin position="18"/>
        <end position="68"/>
    </location>
</feature>
<proteinExistence type="predicted"/>
<dbReference type="Proteomes" id="UP000264071">
    <property type="component" value="Unassembled WGS sequence"/>
</dbReference>
<dbReference type="PANTHER" id="PTHR43405">
    <property type="entry name" value="GLYCOSYL HYDROLASE DIGH"/>
    <property type="match status" value="1"/>
</dbReference>
<dbReference type="SUPFAM" id="SSF51445">
    <property type="entry name" value="(Trans)glycosidases"/>
    <property type="match status" value="1"/>
</dbReference>
<feature type="domain" description="Glycosyl hydrolase-like 10" evidence="3">
    <location>
        <begin position="77"/>
        <end position="377"/>
    </location>
</feature>
<dbReference type="Pfam" id="PF02638">
    <property type="entry name" value="GHL10"/>
    <property type="match status" value="1"/>
</dbReference>
<sequence>MRFALIAIGAVLISCQRRSPKPETPAPVTPPVAAAPAPTVSPTPTPSAPKPAAPAPRTPAKPAPQVVSAEPPPVLREFRGVWVASVANIDWPSKRTLSTAEQQAELLALLDRAAELKLNAVIFQVRPAADALYESSIEPWSEYLTGAQGRRPEPFWDPLAFVIREAHARGMELHAWFNPYRARHTDARSPLARSHIARTNPALVKPYAGYLWMDPGEPAVRARTLRVVLDVVKRYDIDGVHIDDYFYPYPENDRRGRAIAFPDTRSWTRYQKSGGKLTRSDWRRDNVNKLVEELYDGIHKTKPWVRFGISPFGIWRPGFPEQIRGLDAYEKLYADARKWLHEGWLDYFTPQLYWPTTKREQAYPVLLDWWATENKRARHLWPGNFTSRAGGRGSGAFSVAELMEQIRVTRLNAAASGNVHFSMKSFLINQAGMNDTLRADAYTALAIPPASPWLTAAPPSAPSVRLTQNGGLWRVVLAPEGRTTPWQWMIRLRTDSAWVTMILPGTTTQWTVPPALGANTIAVTSLNRVGTEGSTVTIPLVLPSGTSPATSPASSPTRSGRRDGR</sequence>
<organism evidence="4 5">
    <name type="scientific">Gemmatimonas aurantiaca</name>
    <dbReference type="NCBI Taxonomy" id="173480"/>
    <lineage>
        <taxon>Bacteria</taxon>
        <taxon>Pseudomonadati</taxon>
        <taxon>Gemmatimonadota</taxon>
        <taxon>Gemmatimonadia</taxon>
        <taxon>Gemmatimonadales</taxon>
        <taxon>Gemmatimonadaceae</taxon>
        <taxon>Gemmatimonas</taxon>
    </lineage>
</organism>
<feature type="compositionally biased region" description="Pro residues" evidence="2">
    <location>
        <begin position="39"/>
        <end position="62"/>
    </location>
</feature>
<dbReference type="Gene3D" id="3.20.20.80">
    <property type="entry name" value="Glycosidases"/>
    <property type="match status" value="1"/>
</dbReference>
<dbReference type="PROSITE" id="PS51257">
    <property type="entry name" value="PROKAR_LIPOPROTEIN"/>
    <property type="match status" value="1"/>
</dbReference>
<gene>
    <name evidence="4" type="ORF">DGD08_09695</name>
</gene>
<protein>
    <recommendedName>
        <fullName evidence="3">Glycosyl hydrolase-like 10 domain-containing protein</fullName>
    </recommendedName>
</protein>
<evidence type="ECO:0000259" key="3">
    <source>
        <dbReference type="Pfam" id="PF02638"/>
    </source>
</evidence>
<dbReference type="PANTHER" id="PTHR43405:SF1">
    <property type="entry name" value="GLYCOSYL HYDROLASE DIGH"/>
    <property type="match status" value="1"/>
</dbReference>
<dbReference type="InterPro" id="IPR017853">
    <property type="entry name" value="GH"/>
</dbReference>
<dbReference type="InterPro" id="IPR003790">
    <property type="entry name" value="GHL10"/>
</dbReference>
<reference evidence="4 5" key="1">
    <citation type="journal article" date="2018" name="Nat. Biotechnol.">
        <title>A standardized bacterial taxonomy based on genome phylogeny substantially revises the tree of life.</title>
        <authorList>
            <person name="Parks D.H."/>
            <person name="Chuvochina M."/>
            <person name="Waite D.W."/>
            <person name="Rinke C."/>
            <person name="Skarshewski A."/>
            <person name="Chaumeil P.A."/>
            <person name="Hugenholtz P."/>
        </authorList>
    </citation>
    <scope>NUCLEOTIDE SEQUENCE [LARGE SCALE GENOMIC DNA]</scope>
    <source>
        <strain evidence="4">UBA8844</strain>
    </source>
</reference>
<evidence type="ECO:0000313" key="4">
    <source>
        <dbReference type="EMBL" id="HCT57461.1"/>
    </source>
</evidence>
<dbReference type="AlphaFoldDB" id="A0A3D4V8N4"/>
<keyword evidence="1" id="KW-0732">Signal</keyword>
<evidence type="ECO:0000256" key="2">
    <source>
        <dbReference type="SAM" id="MobiDB-lite"/>
    </source>
</evidence>
<comment type="caution">
    <text evidence="4">The sequence shown here is derived from an EMBL/GenBank/DDBJ whole genome shotgun (WGS) entry which is preliminary data.</text>
</comment>